<protein>
    <submittedName>
        <fullName evidence="3">Uncharacterized protein</fullName>
    </submittedName>
</protein>
<dbReference type="InterPro" id="IPR009030">
    <property type="entry name" value="Growth_fac_rcpt_cys_sf"/>
</dbReference>
<dbReference type="InterPro" id="IPR006212">
    <property type="entry name" value="Furin_repeat"/>
</dbReference>
<evidence type="ECO:0000256" key="1">
    <source>
        <dbReference type="SAM" id="MobiDB-lite"/>
    </source>
</evidence>
<keyword evidence="2" id="KW-1133">Transmembrane helix</keyword>
<name>A0A8J8T5E7_HALGN</name>
<feature type="transmembrane region" description="Helical" evidence="2">
    <location>
        <begin position="323"/>
        <end position="345"/>
    </location>
</feature>
<sequence>MSQAAELVNVILIKNSTQKPILIGQTQSFIETKRHIAGVKIYQTNEKEYCIRAPKNYDNYSEIASYVQLSIPKAVSIPQQYSIVNTILGSPNNRVQLLLPANTTELMLSNQSVSEATPLSMTLIDSSLNVLFTIDSSELILPSSRCTNPFYCLRCQSNDPSLCIECKNKSHSIVDGECLYKCPSIYYFKNETTELCVRCPNHCKKCVKADYCQVCEEAYYWVKGGVCKASKALTMSACNSTGYYLEGAQCKQCLPLCEVCSSTILCTRCKQGLILAHGLCFKPCSQIPGYTVEFSFSAMQCQYTANNSNSETTLNEIQINQRVIAFSKSCPSSLFLIITVTLILLKRIYQRVKGLIKLELTPFVNIISLAVHFTSMVNQIIVIYLISTQSDNTNIASPLGWLGLYYKALLVMNLICTTTQNSFIAIYMARMQKYEIKERTCCERIKGFIVSLVVTFHYQIVRQPVKQSMYINTLIANLICPHLTTLITNSVTIKYFIESKYTPASIAIIENSILHGLCILMSMIMVLYQCTTKNVSPLKKQEVQQAKGLSPSKRTSDNERK</sequence>
<proteinExistence type="predicted"/>
<feature type="transmembrane region" description="Helical" evidence="2">
    <location>
        <begin position="366"/>
        <end position="386"/>
    </location>
</feature>
<accession>A0A8J8T5E7</accession>
<keyword evidence="2" id="KW-0812">Transmembrane</keyword>
<evidence type="ECO:0000256" key="2">
    <source>
        <dbReference type="SAM" id="Phobius"/>
    </source>
</evidence>
<evidence type="ECO:0000313" key="3">
    <source>
        <dbReference type="EMBL" id="TNV82939.1"/>
    </source>
</evidence>
<dbReference type="SUPFAM" id="SSF57184">
    <property type="entry name" value="Growth factor receptor domain"/>
    <property type="match status" value="1"/>
</dbReference>
<dbReference type="Proteomes" id="UP000785679">
    <property type="component" value="Unassembled WGS sequence"/>
</dbReference>
<dbReference type="SMART" id="SM00261">
    <property type="entry name" value="FU"/>
    <property type="match status" value="3"/>
</dbReference>
<feature type="transmembrane region" description="Helical" evidence="2">
    <location>
        <begin position="406"/>
        <end position="429"/>
    </location>
</feature>
<feature type="transmembrane region" description="Helical" evidence="2">
    <location>
        <begin position="469"/>
        <end position="493"/>
    </location>
</feature>
<dbReference type="AlphaFoldDB" id="A0A8J8T5E7"/>
<evidence type="ECO:0000313" key="4">
    <source>
        <dbReference type="Proteomes" id="UP000785679"/>
    </source>
</evidence>
<comment type="caution">
    <text evidence="3">The sequence shown here is derived from an EMBL/GenBank/DDBJ whole genome shotgun (WGS) entry which is preliminary data.</text>
</comment>
<dbReference type="EMBL" id="RRYP01004347">
    <property type="protein sequence ID" value="TNV82939.1"/>
    <property type="molecule type" value="Genomic_DNA"/>
</dbReference>
<keyword evidence="4" id="KW-1185">Reference proteome</keyword>
<keyword evidence="2" id="KW-0472">Membrane</keyword>
<organism evidence="3 4">
    <name type="scientific">Halteria grandinella</name>
    <dbReference type="NCBI Taxonomy" id="5974"/>
    <lineage>
        <taxon>Eukaryota</taxon>
        <taxon>Sar</taxon>
        <taxon>Alveolata</taxon>
        <taxon>Ciliophora</taxon>
        <taxon>Intramacronucleata</taxon>
        <taxon>Spirotrichea</taxon>
        <taxon>Stichotrichia</taxon>
        <taxon>Sporadotrichida</taxon>
        <taxon>Halteriidae</taxon>
        <taxon>Halteria</taxon>
    </lineage>
</organism>
<feature type="region of interest" description="Disordered" evidence="1">
    <location>
        <begin position="541"/>
        <end position="561"/>
    </location>
</feature>
<reference evidence="3" key="1">
    <citation type="submission" date="2019-06" db="EMBL/GenBank/DDBJ databases">
        <authorList>
            <person name="Zheng W."/>
        </authorList>
    </citation>
    <scope>NUCLEOTIDE SEQUENCE</scope>
    <source>
        <strain evidence="3">QDHG01</strain>
    </source>
</reference>
<gene>
    <name evidence="3" type="ORF">FGO68_gene8714</name>
</gene>
<dbReference type="Gene3D" id="2.10.220.10">
    <property type="entry name" value="Hormone Receptor, Insulin-like Growth Factor Receptor 1, Chain A, domain 2"/>
    <property type="match status" value="2"/>
</dbReference>
<dbReference type="OrthoDB" id="300641at2759"/>
<feature type="transmembrane region" description="Helical" evidence="2">
    <location>
        <begin position="513"/>
        <end position="531"/>
    </location>
</feature>